<sequence>MDTDIIYDWDSTTIDDMEYYVFQYCYIEHTESNPMDAITTIAWLYVNQQDGKIYYNFSYPGKEPLEEFIKGSTD</sequence>
<proteinExistence type="predicted"/>
<organism evidence="1 2">
    <name type="scientific">Lachnotalea glycerini</name>
    <dbReference type="NCBI Taxonomy" id="1763509"/>
    <lineage>
        <taxon>Bacteria</taxon>
        <taxon>Bacillati</taxon>
        <taxon>Bacillota</taxon>
        <taxon>Clostridia</taxon>
        <taxon>Lachnospirales</taxon>
        <taxon>Lachnospiraceae</taxon>
        <taxon>Lachnotalea</taxon>
    </lineage>
</organism>
<dbReference type="EMBL" id="NOKA02000097">
    <property type="protein sequence ID" value="RDY27805.1"/>
    <property type="molecule type" value="Genomic_DNA"/>
</dbReference>
<evidence type="ECO:0000313" key="2">
    <source>
        <dbReference type="Proteomes" id="UP000216411"/>
    </source>
</evidence>
<dbReference type="AlphaFoldDB" id="A0A371J4Z5"/>
<name>A0A371J4Z5_9FIRM</name>
<accession>A0A371J4Z5</accession>
<dbReference type="Proteomes" id="UP000216411">
    <property type="component" value="Unassembled WGS sequence"/>
</dbReference>
<evidence type="ECO:0000313" key="1">
    <source>
        <dbReference type="EMBL" id="RDY27805.1"/>
    </source>
</evidence>
<comment type="caution">
    <text evidence="1">The sequence shown here is derived from an EMBL/GenBank/DDBJ whole genome shotgun (WGS) entry which is preliminary data.</text>
</comment>
<reference evidence="1 2" key="1">
    <citation type="journal article" date="2017" name="Genome Announc.">
        <title>Draft Genome Sequence of a Sporulating and Motile Strain of Lachnotalea glycerini Isolated from Water in Quebec City, Canada.</title>
        <authorList>
            <person name="Maheux A.F."/>
            <person name="Boudreau D.K."/>
            <person name="Berube E."/>
            <person name="Boissinot M."/>
            <person name="Raymond F."/>
            <person name="Brodeur S."/>
            <person name="Corbeil J."/>
            <person name="Isabel S."/>
            <person name="Omar R.F."/>
            <person name="Bergeron M.G."/>
        </authorList>
    </citation>
    <scope>NUCLEOTIDE SEQUENCE [LARGE SCALE GENOMIC DNA]</scope>
    <source>
        <strain evidence="1 2">CCRI-19302</strain>
    </source>
</reference>
<gene>
    <name evidence="1" type="ORF">CG710_020190</name>
</gene>
<protein>
    <submittedName>
        <fullName evidence="1">Uncharacterized protein</fullName>
    </submittedName>
</protein>
<keyword evidence="2" id="KW-1185">Reference proteome</keyword>
<dbReference type="RefSeq" id="WP_094377010.1">
    <property type="nucleotide sequence ID" value="NZ_NOKA02000097.1"/>
</dbReference>